<organism evidence="2 3">
    <name type="scientific">Brassica napus</name>
    <name type="common">Rape</name>
    <dbReference type="NCBI Taxonomy" id="3708"/>
    <lineage>
        <taxon>Eukaryota</taxon>
        <taxon>Viridiplantae</taxon>
        <taxon>Streptophyta</taxon>
        <taxon>Embryophyta</taxon>
        <taxon>Tracheophyta</taxon>
        <taxon>Spermatophyta</taxon>
        <taxon>Magnoliopsida</taxon>
        <taxon>eudicotyledons</taxon>
        <taxon>Gunneridae</taxon>
        <taxon>Pentapetalae</taxon>
        <taxon>rosids</taxon>
        <taxon>malvids</taxon>
        <taxon>Brassicales</taxon>
        <taxon>Brassicaceae</taxon>
        <taxon>Brassiceae</taxon>
        <taxon>Brassica</taxon>
    </lineage>
</organism>
<reference evidence="2 3" key="1">
    <citation type="journal article" date="2014" name="Science">
        <title>Plant genetics. Early allopolyploid evolution in the post-Neolithic Brassica napus oilseed genome.</title>
        <authorList>
            <person name="Chalhoub B."/>
            <person name="Denoeud F."/>
            <person name="Liu S."/>
            <person name="Parkin I.A."/>
            <person name="Tang H."/>
            <person name="Wang X."/>
            <person name="Chiquet J."/>
            <person name="Belcram H."/>
            <person name="Tong C."/>
            <person name="Samans B."/>
            <person name="Correa M."/>
            <person name="Da Silva C."/>
            <person name="Just J."/>
            <person name="Falentin C."/>
            <person name="Koh C.S."/>
            <person name="Le Clainche I."/>
            <person name="Bernard M."/>
            <person name="Bento P."/>
            <person name="Noel B."/>
            <person name="Labadie K."/>
            <person name="Alberti A."/>
            <person name="Charles M."/>
            <person name="Arnaud D."/>
            <person name="Guo H."/>
            <person name="Daviaud C."/>
            <person name="Alamery S."/>
            <person name="Jabbari K."/>
            <person name="Zhao M."/>
            <person name="Edger P.P."/>
            <person name="Chelaifa H."/>
            <person name="Tack D."/>
            <person name="Lassalle G."/>
            <person name="Mestiri I."/>
            <person name="Schnel N."/>
            <person name="Le Paslier M.C."/>
            <person name="Fan G."/>
            <person name="Renault V."/>
            <person name="Bayer P.E."/>
            <person name="Golicz A.A."/>
            <person name="Manoli S."/>
            <person name="Lee T.H."/>
            <person name="Thi V.H."/>
            <person name="Chalabi S."/>
            <person name="Hu Q."/>
            <person name="Fan C."/>
            <person name="Tollenaere R."/>
            <person name="Lu Y."/>
            <person name="Battail C."/>
            <person name="Shen J."/>
            <person name="Sidebottom C.H."/>
            <person name="Wang X."/>
            <person name="Canaguier A."/>
            <person name="Chauveau A."/>
            <person name="Berard A."/>
            <person name="Deniot G."/>
            <person name="Guan M."/>
            <person name="Liu Z."/>
            <person name="Sun F."/>
            <person name="Lim Y.P."/>
            <person name="Lyons E."/>
            <person name="Town C.D."/>
            <person name="Bancroft I."/>
            <person name="Wang X."/>
            <person name="Meng J."/>
            <person name="Ma J."/>
            <person name="Pires J.C."/>
            <person name="King G.J."/>
            <person name="Brunel D."/>
            <person name="Delourme R."/>
            <person name="Renard M."/>
            <person name="Aury J.M."/>
            <person name="Adams K.L."/>
            <person name="Batley J."/>
            <person name="Snowdon R.J."/>
            <person name="Tost J."/>
            <person name="Edwards D."/>
            <person name="Zhou Y."/>
            <person name="Hua W."/>
            <person name="Sharpe A.G."/>
            <person name="Paterson A.H."/>
            <person name="Guan C."/>
            <person name="Wincker P."/>
        </authorList>
    </citation>
    <scope>NUCLEOTIDE SEQUENCE [LARGE SCALE GENOMIC DNA]</scope>
    <source>
        <strain evidence="3">cv. Darmor-bzh</strain>
    </source>
</reference>
<proteinExistence type="predicted"/>
<keyword evidence="3" id="KW-1185">Reference proteome</keyword>
<dbReference type="AlphaFoldDB" id="A0A078H7Q7"/>
<dbReference type="PaxDb" id="3708-A0A078H7Q7"/>
<evidence type="ECO:0000313" key="2">
    <source>
        <dbReference type="EMBL" id="CDY33901.1"/>
    </source>
</evidence>
<feature type="compositionally biased region" description="Basic and acidic residues" evidence="1">
    <location>
        <begin position="73"/>
        <end position="82"/>
    </location>
</feature>
<feature type="region of interest" description="Disordered" evidence="1">
    <location>
        <begin position="144"/>
        <end position="170"/>
    </location>
</feature>
<feature type="compositionally biased region" description="Basic and acidic residues" evidence="1">
    <location>
        <begin position="155"/>
        <end position="169"/>
    </location>
</feature>
<name>A0A078H7Q7_BRANA</name>
<sequence length="320" mass="35337">MTLSSSASSDDPEPTPAAAGPNMTEYMSTVIARFIQHEEAQKATNEQLAAIVTALGPPTGATSIQKQLFNTDRVTREDEHPADNAPGDDARSQSNADPATVREIAELKLSLQNIHYKLHHVTSSAPLIDSILSATLKTPFTQRISNSASTPAKSCDTRLEPRQHSSSDKGKHKKFLYVVNEEELPDSVVVVREKGWNVWDHSTEEDPSTAAGAVPPPSFHLFQNRNRQSRAAHEEKYQKRQKLGKERGEEDSSTVEHDASHKSQGTDDAAAAHDRDATPKDEQQANRRRIQVILAGPTRRLKRAPRILLMKSSRTKPCHP</sequence>
<feature type="region of interest" description="Disordered" evidence="1">
    <location>
        <begin position="1"/>
        <end position="24"/>
    </location>
</feature>
<gene>
    <name evidence="2" type="primary">BnaA02g30860D</name>
    <name evidence="2" type="ORF">GSBRNA2T00055408001</name>
</gene>
<feature type="compositionally biased region" description="Basic and acidic residues" evidence="1">
    <location>
        <begin position="231"/>
        <end position="285"/>
    </location>
</feature>
<dbReference type="Gramene" id="CDY33901">
    <property type="protein sequence ID" value="CDY33901"/>
    <property type="gene ID" value="GSBRNA2T00055408001"/>
</dbReference>
<evidence type="ECO:0000313" key="3">
    <source>
        <dbReference type="Proteomes" id="UP000028999"/>
    </source>
</evidence>
<protein>
    <submittedName>
        <fullName evidence="2">BnaA02g30860D protein</fullName>
    </submittedName>
</protein>
<feature type="region of interest" description="Disordered" evidence="1">
    <location>
        <begin position="70"/>
        <end position="98"/>
    </location>
</feature>
<accession>A0A078H7Q7</accession>
<feature type="region of interest" description="Disordered" evidence="1">
    <location>
        <begin position="202"/>
        <end position="221"/>
    </location>
</feature>
<dbReference type="EMBL" id="LK032324">
    <property type="protein sequence ID" value="CDY33901.1"/>
    <property type="molecule type" value="Genomic_DNA"/>
</dbReference>
<dbReference type="Proteomes" id="UP000028999">
    <property type="component" value="Unassembled WGS sequence"/>
</dbReference>
<evidence type="ECO:0000256" key="1">
    <source>
        <dbReference type="SAM" id="MobiDB-lite"/>
    </source>
</evidence>
<feature type="region of interest" description="Disordered" evidence="1">
    <location>
        <begin position="227"/>
        <end position="298"/>
    </location>
</feature>